<feature type="domain" description="PAS" evidence="1">
    <location>
        <begin position="81"/>
        <end position="139"/>
    </location>
</feature>
<dbReference type="EMBL" id="AZHX01000480">
    <property type="protein sequence ID" value="ETX07325.1"/>
    <property type="molecule type" value="Genomic_DNA"/>
</dbReference>
<keyword evidence="3" id="KW-1185">Reference proteome</keyword>
<dbReference type="AlphaFoldDB" id="W4MAY2"/>
<comment type="caution">
    <text evidence="2">The sequence shown here is derived from an EMBL/GenBank/DDBJ whole genome shotgun (WGS) entry which is preliminary data.</text>
</comment>
<dbReference type="InterPro" id="IPR000014">
    <property type="entry name" value="PAS"/>
</dbReference>
<reference evidence="2 3" key="1">
    <citation type="journal article" date="2014" name="Nature">
        <title>An environmental bacterial taxon with a large and distinct metabolic repertoire.</title>
        <authorList>
            <person name="Wilson M.C."/>
            <person name="Mori T."/>
            <person name="Ruckert C."/>
            <person name="Uria A.R."/>
            <person name="Helf M.J."/>
            <person name="Takada K."/>
            <person name="Gernert C."/>
            <person name="Steffens U.A."/>
            <person name="Heycke N."/>
            <person name="Schmitt S."/>
            <person name="Rinke C."/>
            <person name="Helfrich E.J."/>
            <person name="Brachmann A.O."/>
            <person name="Gurgui C."/>
            <person name="Wakimoto T."/>
            <person name="Kracht M."/>
            <person name="Crusemann M."/>
            <person name="Hentschel U."/>
            <person name="Abe I."/>
            <person name="Matsunaga S."/>
            <person name="Kalinowski J."/>
            <person name="Takeyama H."/>
            <person name="Piel J."/>
        </authorList>
    </citation>
    <scope>NUCLEOTIDE SEQUENCE [LARGE SCALE GENOMIC DNA]</scope>
    <source>
        <strain evidence="3">TSY2</strain>
    </source>
</reference>
<dbReference type="NCBIfam" id="TIGR00229">
    <property type="entry name" value="sensory_box"/>
    <property type="match status" value="1"/>
</dbReference>
<dbReference type="Proteomes" id="UP000019140">
    <property type="component" value="Unassembled WGS sequence"/>
</dbReference>
<evidence type="ECO:0000313" key="2">
    <source>
        <dbReference type="EMBL" id="ETX07325.1"/>
    </source>
</evidence>
<dbReference type="SUPFAM" id="SSF55785">
    <property type="entry name" value="PYP-like sensor domain (PAS domain)"/>
    <property type="match status" value="1"/>
</dbReference>
<dbReference type="PROSITE" id="PS50112">
    <property type="entry name" value="PAS"/>
    <property type="match status" value="1"/>
</dbReference>
<dbReference type="CDD" id="cd00130">
    <property type="entry name" value="PAS"/>
    <property type="match status" value="1"/>
</dbReference>
<dbReference type="SMART" id="SM00091">
    <property type="entry name" value="PAS"/>
    <property type="match status" value="1"/>
</dbReference>
<dbReference type="Pfam" id="PF13188">
    <property type="entry name" value="PAS_8"/>
    <property type="match status" value="1"/>
</dbReference>
<proteinExistence type="predicted"/>
<sequence>MMDTEKTTEQLLHDWSSLRYRIMTLCQGKTEESPEWDTIVQTGQELQAKIDHCLELLREIHARHTSESRKRKQVEGALRASEERYRELFENASDVLYTIELKHKTVTAINKAAERLLGYHREELIGLPIDQFLLPESYDASLEMGQKKH</sequence>
<protein>
    <recommendedName>
        <fullName evidence="1">PAS domain-containing protein</fullName>
    </recommendedName>
</protein>
<dbReference type="HOGENOM" id="CLU_1746306_0_0_7"/>
<dbReference type="InterPro" id="IPR035965">
    <property type="entry name" value="PAS-like_dom_sf"/>
</dbReference>
<accession>W4MAY2</accession>
<evidence type="ECO:0000313" key="3">
    <source>
        <dbReference type="Proteomes" id="UP000019140"/>
    </source>
</evidence>
<name>W4MAY2_9BACT</name>
<evidence type="ECO:0000259" key="1">
    <source>
        <dbReference type="PROSITE" id="PS50112"/>
    </source>
</evidence>
<organism evidence="2 3">
    <name type="scientific">Candidatus Entotheonella gemina</name>
    <dbReference type="NCBI Taxonomy" id="1429439"/>
    <lineage>
        <taxon>Bacteria</taxon>
        <taxon>Pseudomonadati</taxon>
        <taxon>Nitrospinota/Tectimicrobiota group</taxon>
        <taxon>Candidatus Tectimicrobiota</taxon>
        <taxon>Candidatus Entotheonellia</taxon>
        <taxon>Candidatus Entotheonellales</taxon>
        <taxon>Candidatus Entotheonellaceae</taxon>
        <taxon>Candidatus Entotheonella</taxon>
    </lineage>
</organism>
<gene>
    <name evidence="2" type="ORF">ETSY2_11900</name>
</gene>
<dbReference type="Gene3D" id="3.30.450.20">
    <property type="entry name" value="PAS domain"/>
    <property type="match status" value="1"/>
</dbReference>